<reference evidence="2 3" key="1">
    <citation type="submission" date="2019-06" db="EMBL/GenBank/DDBJ databases">
        <title>Genome Sequence of the Brown Rot Fungal Pathogen Monilinia laxa.</title>
        <authorList>
            <person name="De Miccolis Angelini R.M."/>
            <person name="Landi L."/>
            <person name="Abate D."/>
            <person name="Pollastro S."/>
            <person name="Romanazzi G."/>
            <person name="Faretra F."/>
        </authorList>
    </citation>
    <scope>NUCLEOTIDE SEQUENCE [LARGE SCALE GENOMIC DNA]</scope>
    <source>
        <strain evidence="2 3">Mlax316</strain>
    </source>
</reference>
<dbReference type="PANTHER" id="PTHR40370:SF1">
    <property type="entry name" value="DUF3074 DOMAIN-CONTAINING PROTEIN"/>
    <property type="match status" value="1"/>
</dbReference>
<evidence type="ECO:0000313" key="2">
    <source>
        <dbReference type="EMBL" id="KAB8302584.1"/>
    </source>
</evidence>
<proteinExistence type="predicted"/>
<dbReference type="Pfam" id="PF11274">
    <property type="entry name" value="DUF3074"/>
    <property type="match status" value="1"/>
</dbReference>
<dbReference type="Proteomes" id="UP000326757">
    <property type="component" value="Unassembled WGS sequence"/>
</dbReference>
<organism evidence="2 3">
    <name type="scientific">Monilinia laxa</name>
    <name type="common">Brown rot fungus</name>
    <name type="synonym">Sclerotinia laxa</name>
    <dbReference type="NCBI Taxonomy" id="61186"/>
    <lineage>
        <taxon>Eukaryota</taxon>
        <taxon>Fungi</taxon>
        <taxon>Dikarya</taxon>
        <taxon>Ascomycota</taxon>
        <taxon>Pezizomycotina</taxon>
        <taxon>Leotiomycetes</taxon>
        <taxon>Helotiales</taxon>
        <taxon>Sclerotiniaceae</taxon>
        <taxon>Monilinia</taxon>
    </lineage>
</organism>
<dbReference type="EMBL" id="VIGI01000003">
    <property type="protein sequence ID" value="KAB8302584.1"/>
    <property type="molecule type" value="Genomic_DNA"/>
</dbReference>
<protein>
    <recommendedName>
        <fullName evidence="1">DUF3074 domain-containing protein</fullName>
    </recommendedName>
</protein>
<dbReference type="PANTHER" id="PTHR40370">
    <property type="entry name" value="EXPRESSED PROTEIN"/>
    <property type="match status" value="1"/>
</dbReference>
<dbReference type="OrthoDB" id="6423603at2759"/>
<evidence type="ECO:0000259" key="1">
    <source>
        <dbReference type="Pfam" id="PF11274"/>
    </source>
</evidence>
<feature type="domain" description="DUF3074" evidence="1">
    <location>
        <begin position="129"/>
        <end position="312"/>
    </location>
</feature>
<evidence type="ECO:0000313" key="3">
    <source>
        <dbReference type="Proteomes" id="UP000326757"/>
    </source>
</evidence>
<accession>A0A5N6KFP9</accession>
<gene>
    <name evidence="2" type="ORF">EYC80_005963</name>
</gene>
<dbReference type="AlphaFoldDB" id="A0A5N6KFP9"/>
<comment type="caution">
    <text evidence="2">The sequence shown here is derived from an EMBL/GenBank/DDBJ whole genome shotgun (WGS) entry which is preliminary data.</text>
</comment>
<dbReference type="InterPro" id="IPR024500">
    <property type="entry name" value="DUF3074"/>
</dbReference>
<name>A0A5N6KFP9_MONLA</name>
<sequence>MAKSAPSATTSSGAAPGPLVRLEGLSLSSLPPGGIGIRENGELVPTLPRRLDSRVDESQAYMMLELFIRNVLTDSVPWLSVGMWSTVRNLNKYPTKEGAVESYKHTFSIAELNEMDTRGDPEANVDETWYARRSWHSDLWGKGTATWDEFTRHFKRHHFESEKSWCKSVIDSRKAMYWDTINLEVEAFGMQWNNISMEIVEMKHATPTPFVKNRAFPEVLITASLRESQQFLAISIPLIDFGTSEFAVYAKDSSLIVAAYAAIEQFRVLDSGQIEWIMATAADGKSSVPRWIEEFFVKRAVKKDVAMYMEWVEQERRKGQTHDNGLAPESFGYLKALKVKMINAQQ</sequence>
<keyword evidence="3" id="KW-1185">Reference proteome</keyword>